<dbReference type="EMBL" id="LR862137">
    <property type="protein sequence ID" value="CAD1843634.1"/>
    <property type="molecule type" value="Genomic_DNA"/>
</dbReference>
<accession>A0A6V7QKE0</accession>
<reference evidence="2" key="1">
    <citation type="submission" date="2020-07" db="EMBL/GenBank/DDBJ databases">
        <authorList>
            <person name="Lin J."/>
        </authorList>
    </citation>
    <scope>NUCLEOTIDE SEQUENCE</scope>
</reference>
<organism evidence="2">
    <name type="scientific">Ananas comosus var. bracteatus</name>
    <name type="common">red pineapple</name>
    <dbReference type="NCBI Taxonomy" id="296719"/>
    <lineage>
        <taxon>Eukaryota</taxon>
        <taxon>Viridiplantae</taxon>
        <taxon>Streptophyta</taxon>
        <taxon>Embryophyta</taxon>
        <taxon>Tracheophyta</taxon>
        <taxon>Spermatophyta</taxon>
        <taxon>Magnoliopsida</taxon>
        <taxon>Liliopsida</taxon>
        <taxon>Poales</taxon>
        <taxon>Bromeliaceae</taxon>
        <taxon>Bromelioideae</taxon>
        <taxon>Ananas</taxon>
    </lineage>
</organism>
<name>A0A6V7QKE0_ANACO</name>
<feature type="compositionally biased region" description="Basic residues" evidence="1">
    <location>
        <begin position="36"/>
        <end position="64"/>
    </location>
</feature>
<proteinExistence type="predicted"/>
<gene>
    <name evidence="2" type="ORF">CB5_LOCUS26845</name>
</gene>
<dbReference type="AlphaFoldDB" id="A0A6V7QKE0"/>
<protein>
    <submittedName>
        <fullName evidence="2">Uncharacterized protein</fullName>
    </submittedName>
</protein>
<evidence type="ECO:0000313" key="2">
    <source>
        <dbReference type="EMBL" id="CAD1843634.1"/>
    </source>
</evidence>
<sequence>MWRVTPISPSPLPPQTLRRNPNPPPPIAADLPRADLRRRRSPRPRLPPRRLPRPPRRLQRRLRRDRPPPPPPPPLRLLAAAADSSRRARDAIAEWAAAPRGRISAVQGVIAAGRSLAATEEVAAVDAAVRKLTAEVDDGAETERLRGAVSEVGRATEELTAGLDRLGRAVDAEFRAVMGSRNAALQRIRFGPTKKYYNK</sequence>
<feature type="region of interest" description="Disordered" evidence="1">
    <location>
        <begin position="1"/>
        <end position="83"/>
    </location>
</feature>
<evidence type="ECO:0000256" key="1">
    <source>
        <dbReference type="SAM" id="MobiDB-lite"/>
    </source>
</evidence>